<dbReference type="EMBL" id="PEDL01000020">
    <property type="protein sequence ID" value="PHV69690.1"/>
    <property type="molecule type" value="Genomic_DNA"/>
</dbReference>
<evidence type="ECO:0000313" key="2">
    <source>
        <dbReference type="Proteomes" id="UP000224460"/>
    </source>
</evidence>
<accession>A0AC61D8S2</accession>
<gene>
    <name evidence="1" type="ORF">CS063_14430</name>
</gene>
<proteinExistence type="predicted"/>
<sequence>MDKRFYLTTGEFAQIAGVTKHTLFHYDQIGLFSPEIVLENNYRYYSIQQFEVLEVILLLKELKMPLKEIKKYLDHKNVNTLLEIFEKQEKEITNKLERLKRTERWINQKKEQLAYAQGIEPNVIAIKWLPKRYYLKGQVESSDDLVLSKKVGELIELYSKAESLGNYSVEYVQSLKEVQKGNIGQYRIVNLLLPQQPVGLHTEIRAAGEYLIGYHLGDWAVINTSYERLLAYAKKHQIVLEEECYEVCIIDQLIVESYNDYLTEIQIKICSR</sequence>
<name>A0AC61D8S2_9FIRM</name>
<protein>
    <submittedName>
        <fullName evidence="1">Transcriptional regulator</fullName>
    </submittedName>
</protein>
<dbReference type="Proteomes" id="UP000224460">
    <property type="component" value="Unassembled WGS sequence"/>
</dbReference>
<comment type="caution">
    <text evidence="1">The sequence shown here is derived from an EMBL/GenBank/DDBJ whole genome shotgun (WGS) entry which is preliminary data.</text>
</comment>
<reference evidence="1" key="1">
    <citation type="submission" date="2017-10" db="EMBL/GenBank/DDBJ databases">
        <title>Genome sequence of cellulolytic Lachnospiraceae bacterium XHS1971 isolated from hotspring sediment.</title>
        <authorList>
            <person name="Vasudevan G."/>
            <person name="Joshi A.J."/>
            <person name="Hivarkar S."/>
            <person name="Lanjekar V.B."/>
            <person name="Dhakephalkar P.K."/>
            <person name="Dagar S."/>
        </authorList>
    </citation>
    <scope>NUCLEOTIDE SEQUENCE</scope>
    <source>
        <strain evidence="1">XHS1971</strain>
    </source>
</reference>
<organism evidence="1 2">
    <name type="scientific">Sporanaerobium hydrogeniformans</name>
    <dbReference type="NCBI Taxonomy" id="3072179"/>
    <lineage>
        <taxon>Bacteria</taxon>
        <taxon>Bacillati</taxon>
        <taxon>Bacillota</taxon>
        <taxon>Clostridia</taxon>
        <taxon>Lachnospirales</taxon>
        <taxon>Lachnospiraceae</taxon>
        <taxon>Sporanaerobium</taxon>
    </lineage>
</organism>
<keyword evidence="2" id="KW-1185">Reference proteome</keyword>
<evidence type="ECO:0000313" key="1">
    <source>
        <dbReference type="EMBL" id="PHV69690.1"/>
    </source>
</evidence>